<proteinExistence type="predicted"/>
<dbReference type="EMBL" id="VSFG01000001">
    <property type="protein sequence ID" value="TYB49250.1"/>
    <property type="molecule type" value="Genomic_DNA"/>
</dbReference>
<dbReference type="Proteomes" id="UP000323380">
    <property type="component" value="Unassembled WGS sequence"/>
</dbReference>
<name>A0A5D0NX78_9ACTN</name>
<evidence type="ECO:0000313" key="2">
    <source>
        <dbReference type="EMBL" id="TYB49250.1"/>
    </source>
</evidence>
<organism evidence="2 3">
    <name type="scientific">Actinomadura chibensis</name>
    <dbReference type="NCBI Taxonomy" id="392828"/>
    <lineage>
        <taxon>Bacteria</taxon>
        <taxon>Bacillati</taxon>
        <taxon>Actinomycetota</taxon>
        <taxon>Actinomycetes</taxon>
        <taxon>Streptosporangiales</taxon>
        <taxon>Thermomonosporaceae</taxon>
        <taxon>Actinomadura</taxon>
    </lineage>
</organism>
<evidence type="ECO:0000313" key="3">
    <source>
        <dbReference type="Proteomes" id="UP000323380"/>
    </source>
</evidence>
<protein>
    <submittedName>
        <fullName evidence="2">Uncharacterized protein</fullName>
    </submittedName>
</protein>
<gene>
    <name evidence="2" type="ORF">FXF69_09100</name>
</gene>
<dbReference type="AlphaFoldDB" id="A0A5D0NX78"/>
<keyword evidence="3" id="KW-1185">Reference proteome</keyword>
<dbReference type="RefSeq" id="WP_148344166.1">
    <property type="nucleotide sequence ID" value="NZ_VSFG01000001.1"/>
</dbReference>
<feature type="region of interest" description="Disordered" evidence="1">
    <location>
        <begin position="1"/>
        <end position="34"/>
    </location>
</feature>
<reference evidence="2 3" key="1">
    <citation type="submission" date="2019-08" db="EMBL/GenBank/DDBJ databases">
        <title>Actinomadura sp. nov. CYP1-5 isolated from mountain soil.</title>
        <authorList>
            <person name="Songsumanus A."/>
            <person name="Kuncharoen N."/>
            <person name="Kudo T."/>
            <person name="Yuki M."/>
            <person name="Igarashi Y."/>
            <person name="Tanasupawat S."/>
        </authorList>
    </citation>
    <scope>NUCLEOTIDE SEQUENCE [LARGE SCALE GENOMIC DNA]</scope>
    <source>
        <strain evidence="2 3">JCM 14158</strain>
    </source>
</reference>
<comment type="caution">
    <text evidence="2">The sequence shown here is derived from an EMBL/GenBank/DDBJ whole genome shotgun (WGS) entry which is preliminary data.</text>
</comment>
<sequence>MALPADGETLTADRIPRTGPVTVPSEQETGLLSRRSPALASAALVAAVATALPATAAERGLPDLRMVQDGGAVSPYEARTGRCPEGMRPVGGGFDLAKGHSVAATVPVAGEGWQVKARSDTGATGTFDMTWYAMCATPPPGYEIVKRTETAVPNGQARSVTCPTGKDMVATGAEAKGPGAELNASYIFFANSAQVYYSVASGTSHSADTVDLDVYAVCTDHDPTVWSTRLGEGDFDNGDGPTRTCPDGGKVVSGGFNLATTTSHVTSSRPRATGDGDWKFTGADPNRAQYYLISGLVCAE</sequence>
<accession>A0A5D0NX78</accession>
<evidence type="ECO:0000256" key="1">
    <source>
        <dbReference type="SAM" id="MobiDB-lite"/>
    </source>
</evidence>